<name>F3GQE3_PSESJ</name>
<evidence type="ECO:0000313" key="2">
    <source>
        <dbReference type="Proteomes" id="UP000004986"/>
    </source>
</evidence>
<dbReference type="AlphaFoldDB" id="F3GQE3"/>
<gene>
    <name evidence="1" type="ORF">PSYPI_45808</name>
</gene>
<dbReference type="EMBL" id="AEAI01004090">
    <property type="protein sequence ID" value="EGH49296.1"/>
    <property type="molecule type" value="Genomic_DNA"/>
</dbReference>
<feature type="non-terminal residue" evidence="1">
    <location>
        <position position="51"/>
    </location>
</feature>
<sequence>TYHFNVGDGKDTILNMDSDPVGERLDRILFGAGISQGDILVKRSDYDLILF</sequence>
<keyword evidence="2" id="KW-1185">Reference proteome</keyword>
<accession>F3GQE3</accession>
<evidence type="ECO:0000313" key="1">
    <source>
        <dbReference type="EMBL" id="EGH49296.1"/>
    </source>
</evidence>
<protein>
    <submittedName>
        <fullName evidence="1">Uncharacterized protein</fullName>
    </submittedName>
</protein>
<comment type="caution">
    <text evidence="1">The sequence shown here is derived from an EMBL/GenBank/DDBJ whole genome shotgun (WGS) entry which is preliminary data.</text>
</comment>
<reference evidence="1 2" key="1">
    <citation type="journal article" date="2011" name="PLoS Pathog.">
        <title>Dynamic evolution of pathogenicity revealed by sequencing and comparative genomics of 19 Pseudomonas syringae isolates.</title>
        <authorList>
            <person name="Baltrus D.A."/>
            <person name="Nishimura M.T."/>
            <person name="Romanchuk A."/>
            <person name="Chang J.H."/>
            <person name="Mukhtar M.S."/>
            <person name="Cherkis K."/>
            <person name="Roach J."/>
            <person name="Grant S.R."/>
            <person name="Jones C.D."/>
            <person name="Dangl J.L."/>
        </authorList>
    </citation>
    <scope>NUCLEOTIDE SEQUENCE [LARGE SCALE GENOMIC DNA]</scope>
    <source>
        <strain evidence="1 2">1704B</strain>
    </source>
</reference>
<feature type="non-terminal residue" evidence="1">
    <location>
        <position position="1"/>
    </location>
</feature>
<dbReference type="Proteomes" id="UP000004986">
    <property type="component" value="Unassembled WGS sequence"/>
</dbReference>
<proteinExistence type="predicted"/>
<organism evidence="1 2">
    <name type="scientific">Pseudomonas syringae pv. pisi str. 1704B</name>
    <dbReference type="NCBI Taxonomy" id="629263"/>
    <lineage>
        <taxon>Bacteria</taxon>
        <taxon>Pseudomonadati</taxon>
        <taxon>Pseudomonadota</taxon>
        <taxon>Gammaproteobacteria</taxon>
        <taxon>Pseudomonadales</taxon>
        <taxon>Pseudomonadaceae</taxon>
        <taxon>Pseudomonas</taxon>
        <taxon>Pseudomonas syringae</taxon>
    </lineage>
</organism>